<evidence type="ECO:0000313" key="2">
    <source>
        <dbReference type="Proteomes" id="UP000248795"/>
    </source>
</evidence>
<protein>
    <recommendedName>
        <fullName evidence="3">HTH marR-type domain-containing protein</fullName>
    </recommendedName>
</protein>
<dbReference type="Proteomes" id="UP000248795">
    <property type="component" value="Unassembled WGS sequence"/>
</dbReference>
<reference evidence="2" key="1">
    <citation type="submission" date="2018-06" db="EMBL/GenBank/DDBJ databases">
        <title>Aestuariibacter litoralis strain KCTC 52945T.</title>
        <authorList>
            <person name="Li X."/>
            <person name="Salam N."/>
            <person name="Li J.-L."/>
            <person name="Chen Y.-M."/>
            <person name="Yang Z.-W."/>
            <person name="Zhang L.-Y."/>
            <person name="Han M.-X."/>
            <person name="Xiao M."/>
            <person name="Li W.-J."/>
        </authorList>
    </citation>
    <scope>NUCLEOTIDE SEQUENCE [LARGE SCALE GENOMIC DNA]</scope>
    <source>
        <strain evidence="2">KCTC 52945</strain>
    </source>
</reference>
<proteinExistence type="predicted"/>
<evidence type="ECO:0000313" key="1">
    <source>
        <dbReference type="EMBL" id="PZF78647.1"/>
    </source>
</evidence>
<dbReference type="SUPFAM" id="SSF46785">
    <property type="entry name" value="Winged helix' DNA-binding domain"/>
    <property type="match status" value="1"/>
</dbReference>
<dbReference type="InterPro" id="IPR036390">
    <property type="entry name" value="WH_DNA-bd_sf"/>
</dbReference>
<dbReference type="EMBL" id="QKVK01000001">
    <property type="protein sequence ID" value="PZF78647.1"/>
    <property type="molecule type" value="Genomic_DNA"/>
</dbReference>
<sequence>MRVAPRVRVVEFCMRTSSFIFAVYRILRIVEKEAGLDGLDARAKALLLLIADGDFEGSALSVGDLTRNGEMGTAPTVYSALNALESEGWIERRQDVKDARTRRLCLTDRARKVFGRMSSQAARTLRGK</sequence>
<comment type="caution">
    <text evidence="1">The sequence shown here is derived from an EMBL/GenBank/DDBJ whole genome shotgun (WGS) entry which is preliminary data.</text>
</comment>
<accession>A0A2W2BSJ1</accession>
<dbReference type="InterPro" id="IPR036388">
    <property type="entry name" value="WH-like_DNA-bd_sf"/>
</dbReference>
<name>A0A2W2BSJ1_9HYPH</name>
<evidence type="ECO:0008006" key="3">
    <source>
        <dbReference type="Google" id="ProtNLM"/>
    </source>
</evidence>
<organism evidence="1 2">
    <name type="scientific">Aestuariivirga litoralis</name>
    <dbReference type="NCBI Taxonomy" id="2650924"/>
    <lineage>
        <taxon>Bacteria</taxon>
        <taxon>Pseudomonadati</taxon>
        <taxon>Pseudomonadota</taxon>
        <taxon>Alphaproteobacteria</taxon>
        <taxon>Hyphomicrobiales</taxon>
        <taxon>Aestuariivirgaceae</taxon>
        <taxon>Aestuariivirga</taxon>
    </lineage>
</organism>
<keyword evidence="2" id="KW-1185">Reference proteome</keyword>
<dbReference type="Gene3D" id="1.10.10.10">
    <property type="entry name" value="Winged helix-like DNA-binding domain superfamily/Winged helix DNA-binding domain"/>
    <property type="match status" value="1"/>
</dbReference>
<gene>
    <name evidence="1" type="ORF">DK847_02250</name>
</gene>
<dbReference type="AlphaFoldDB" id="A0A2W2BSJ1"/>